<dbReference type="EMBL" id="AP022574">
    <property type="protein sequence ID" value="BBX69711.1"/>
    <property type="molecule type" value="Genomic_DNA"/>
</dbReference>
<keyword evidence="2" id="KW-1185">Reference proteome</keyword>
<dbReference type="Proteomes" id="UP000466514">
    <property type="component" value="Chromosome"/>
</dbReference>
<sequence>MQISDFDGKRAAVASVQRQLDEQLDAIRRNRSLSDAGRKAELAKVVLAARARVDKMRSDFAAERKARSHNLHKIVFGDLTDVQASAVIAHRDAQDRAAQLETADDARAMLQRANQRGDESLAGAVAETAFRRGWIEVARDYAREAGKSGALDLLIDTAAGRLTNLAESAVFRVQNPGELSGATEPVLQKAAEVHAPGMGPTNW</sequence>
<reference evidence="1 2" key="1">
    <citation type="journal article" date="2019" name="Emerg. Microbes Infect.">
        <title>Comprehensive subspecies identification of 175 nontuberculous mycobacteria species based on 7547 genomic profiles.</title>
        <authorList>
            <person name="Matsumoto Y."/>
            <person name="Kinjo T."/>
            <person name="Motooka D."/>
            <person name="Nabeya D."/>
            <person name="Jung N."/>
            <person name="Uechi K."/>
            <person name="Horii T."/>
            <person name="Iida T."/>
            <person name="Fujita J."/>
            <person name="Nakamura S."/>
        </authorList>
    </citation>
    <scope>NUCLEOTIDE SEQUENCE [LARGE SCALE GENOMIC DNA]</scope>
    <source>
        <strain evidence="1 2">JCM 13323</strain>
    </source>
</reference>
<proteinExistence type="predicted"/>
<gene>
    <name evidence="1" type="ORF">MPSYJ_31720</name>
</gene>
<dbReference type="RefSeq" id="WP_163723134.1">
    <property type="nucleotide sequence ID" value="NZ_AP022574.1"/>
</dbReference>
<dbReference type="AlphaFoldDB" id="A0A7I7MBP1"/>
<evidence type="ECO:0000313" key="2">
    <source>
        <dbReference type="Proteomes" id="UP000466514"/>
    </source>
</evidence>
<organism evidence="1 2">
    <name type="scientific">Mycolicibacterium psychrotolerans</name>
    <dbReference type="NCBI Taxonomy" id="216929"/>
    <lineage>
        <taxon>Bacteria</taxon>
        <taxon>Bacillati</taxon>
        <taxon>Actinomycetota</taxon>
        <taxon>Actinomycetes</taxon>
        <taxon>Mycobacteriales</taxon>
        <taxon>Mycobacteriaceae</taxon>
        <taxon>Mycolicibacterium</taxon>
    </lineage>
</organism>
<accession>A0A7I7MBP1</accession>
<protein>
    <submittedName>
        <fullName evidence="1">Uncharacterized protein</fullName>
    </submittedName>
</protein>
<dbReference type="KEGG" id="mpsc:MPSYJ_31720"/>
<evidence type="ECO:0000313" key="1">
    <source>
        <dbReference type="EMBL" id="BBX69711.1"/>
    </source>
</evidence>
<name>A0A7I7MBP1_9MYCO</name>